<dbReference type="EMBL" id="BSXW01000166">
    <property type="protein sequence ID" value="GMF13665.1"/>
    <property type="molecule type" value="Genomic_DNA"/>
</dbReference>
<dbReference type="AlphaFoldDB" id="A0A9W6THZ3"/>
<evidence type="ECO:0000313" key="1">
    <source>
        <dbReference type="EMBL" id="GMF13665.1"/>
    </source>
</evidence>
<comment type="caution">
    <text evidence="1">The sequence shown here is derived from an EMBL/GenBank/DDBJ whole genome shotgun (WGS) entry which is preliminary data.</text>
</comment>
<organism evidence="1 2">
    <name type="scientific">Phytophthora lilii</name>
    <dbReference type="NCBI Taxonomy" id="2077276"/>
    <lineage>
        <taxon>Eukaryota</taxon>
        <taxon>Sar</taxon>
        <taxon>Stramenopiles</taxon>
        <taxon>Oomycota</taxon>
        <taxon>Peronosporomycetes</taxon>
        <taxon>Peronosporales</taxon>
        <taxon>Peronosporaceae</taxon>
        <taxon>Phytophthora</taxon>
    </lineage>
</organism>
<sequence>MTKAWRGLSISASLKKLFPNSAAAKLAQESAAEKTTNIKRQIDKLLKDQIASLQDLQKWKSKGYSIAKIEDMHSAQGNFWKEYANTVQAYRKYLSLDA</sequence>
<dbReference type="Proteomes" id="UP001165083">
    <property type="component" value="Unassembled WGS sequence"/>
</dbReference>
<gene>
    <name evidence="1" type="ORF">Plil01_000411600</name>
</gene>
<evidence type="ECO:0000313" key="2">
    <source>
        <dbReference type="Proteomes" id="UP001165083"/>
    </source>
</evidence>
<protein>
    <submittedName>
        <fullName evidence="1">Unnamed protein product</fullName>
    </submittedName>
</protein>
<reference evidence="1" key="1">
    <citation type="submission" date="2023-04" db="EMBL/GenBank/DDBJ databases">
        <title>Phytophthora lilii NBRC 32176.</title>
        <authorList>
            <person name="Ichikawa N."/>
            <person name="Sato H."/>
            <person name="Tonouchi N."/>
        </authorList>
    </citation>
    <scope>NUCLEOTIDE SEQUENCE</scope>
    <source>
        <strain evidence="1">NBRC 32176</strain>
    </source>
</reference>
<keyword evidence="2" id="KW-1185">Reference proteome</keyword>
<name>A0A9W6THZ3_9STRA</name>
<proteinExistence type="predicted"/>
<accession>A0A9W6THZ3</accession>